<evidence type="ECO:0000256" key="1">
    <source>
        <dbReference type="SAM" id="SignalP"/>
    </source>
</evidence>
<comment type="caution">
    <text evidence="2">The sequence shown here is derived from an EMBL/GenBank/DDBJ whole genome shotgun (WGS) entry which is preliminary data.</text>
</comment>
<feature type="non-terminal residue" evidence="2">
    <location>
        <position position="426"/>
    </location>
</feature>
<proteinExistence type="predicted"/>
<organism evidence="2 3">
    <name type="scientific">Skeletonema marinoi</name>
    <dbReference type="NCBI Taxonomy" id="267567"/>
    <lineage>
        <taxon>Eukaryota</taxon>
        <taxon>Sar</taxon>
        <taxon>Stramenopiles</taxon>
        <taxon>Ochrophyta</taxon>
        <taxon>Bacillariophyta</taxon>
        <taxon>Coscinodiscophyceae</taxon>
        <taxon>Thalassiosirophycidae</taxon>
        <taxon>Thalassiosirales</taxon>
        <taxon>Skeletonemataceae</taxon>
        <taxon>Skeletonema</taxon>
        <taxon>Skeletonema marinoi-dohrnii complex</taxon>
    </lineage>
</organism>
<name>A0AAD8XYY1_9STRA</name>
<accession>A0AAD8XYY1</accession>
<gene>
    <name evidence="2" type="ORF">QTG54_013064</name>
</gene>
<keyword evidence="3" id="KW-1185">Reference proteome</keyword>
<dbReference type="Proteomes" id="UP001224775">
    <property type="component" value="Unassembled WGS sequence"/>
</dbReference>
<evidence type="ECO:0000313" key="3">
    <source>
        <dbReference type="Proteomes" id="UP001224775"/>
    </source>
</evidence>
<reference evidence="2" key="1">
    <citation type="submission" date="2023-06" db="EMBL/GenBank/DDBJ databases">
        <title>Survivors Of The Sea: Transcriptome response of Skeletonema marinoi to long-term dormancy.</title>
        <authorList>
            <person name="Pinder M.I.M."/>
            <person name="Kourtchenko O."/>
            <person name="Robertson E.K."/>
            <person name="Larsson T."/>
            <person name="Maumus F."/>
            <person name="Osuna-Cruz C.M."/>
            <person name="Vancaester E."/>
            <person name="Stenow R."/>
            <person name="Vandepoele K."/>
            <person name="Ploug H."/>
            <person name="Bruchert V."/>
            <person name="Godhe A."/>
            <person name="Topel M."/>
        </authorList>
    </citation>
    <scope>NUCLEOTIDE SEQUENCE</scope>
    <source>
        <strain evidence="2">R05AC</strain>
    </source>
</reference>
<evidence type="ECO:0000313" key="2">
    <source>
        <dbReference type="EMBL" id="KAK1736464.1"/>
    </source>
</evidence>
<sequence length="426" mass="47530">MVYNPCLPLTLHLLLLSFVAYGAAFTSSVQTCRYHQNRRYSTLHSSTSDGANEVVTKRSTFETKFATNRCTQEPNRKWLRKFLSRNSTKRSPSYRIAYDYDELVIGNAASENTTAVMLVHPIGVGIGKWYYDRLLKSLANEDVQSSRLVFISADLLGSFTASSPIGSDSGQELKKFPLLNITDWAEQLEHLMSEYERKSCKEGHEIRNWAIVANGGCAPIALKVAQSAVEKSAPFEKDLTNVVISSPPRLPFFLEGTDPKRVQKSYRTLSGIAGKLFWKYALRKDGKFIQTFSERNLVGDPASLGNHWTPNCVSAARHLGGKSKYSTFAFLAGALQDGCKDSLNSLKGTGVQIDFIRGADRKQTRRPKSYFWKRKSSDKSAGLGAEVVKQETVEEYIERNGNRGGTSMIGGRISLAWEDPKGYTRE</sequence>
<dbReference type="EMBL" id="JATAAI010000029">
    <property type="protein sequence ID" value="KAK1736464.1"/>
    <property type="molecule type" value="Genomic_DNA"/>
</dbReference>
<feature type="chain" id="PRO_5042176026" evidence="1">
    <location>
        <begin position="25"/>
        <end position="426"/>
    </location>
</feature>
<dbReference type="AlphaFoldDB" id="A0AAD8XYY1"/>
<keyword evidence="1" id="KW-0732">Signal</keyword>
<feature type="signal peptide" evidence="1">
    <location>
        <begin position="1"/>
        <end position="24"/>
    </location>
</feature>
<protein>
    <submittedName>
        <fullName evidence="2">Uncharacterized protein</fullName>
    </submittedName>
</protein>